<name>A0A292PXU7_9PEZI</name>
<evidence type="ECO:0000256" key="4">
    <source>
        <dbReference type="ARBA" id="ARBA00023098"/>
    </source>
</evidence>
<evidence type="ECO:0000256" key="2">
    <source>
        <dbReference type="ARBA" id="ARBA00022801"/>
    </source>
</evidence>
<dbReference type="GO" id="GO:0003847">
    <property type="term" value="F:1-alkyl-2-acetylglycerophosphocholine esterase activity"/>
    <property type="evidence" value="ECO:0007669"/>
    <property type="project" value="UniProtKB-EC"/>
</dbReference>
<keyword evidence="6" id="KW-1185">Reference proteome</keyword>
<dbReference type="Proteomes" id="UP001412239">
    <property type="component" value="Unassembled WGS sequence"/>
</dbReference>
<proteinExistence type="predicted"/>
<evidence type="ECO:0000256" key="3">
    <source>
        <dbReference type="ARBA" id="ARBA00022963"/>
    </source>
</evidence>
<reference evidence="5" key="1">
    <citation type="submission" date="2015-10" db="EMBL/GenBank/DDBJ databases">
        <authorList>
            <person name="Regsiter A."/>
            <person name="william w."/>
        </authorList>
    </citation>
    <scope>NUCLEOTIDE SEQUENCE</scope>
    <source>
        <strain evidence="5">Montdore</strain>
    </source>
</reference>
<protein>
    <recommendedName>
        <fullName evidence="1">1-alkyl-2-acetylglycerophosphocholine esterase</fullName>
        <ecNumber evidence="1">3.1.1.47</ecNumber>
    </recommendedName>
</protein>
<keyword evidence="4" id="KW-0443">Lipid metabolism</keyword>
<evidence type="ECO:0000313" key="6">
    <source>
        <dbReference type="Proteomes" id="UP001412239"/>
    </source>
</evidence>
<keyword evidence="2" id="KW-0378">Hydrolase</keyword>
<dbReference type="EMBL" id="LN891025">
    <property type="protein sequence ID" value="CUS11323.1"/>
    <property type="molecule type" value="Genomic_DNA"/>
</dbReference>
<dbReference type="GO" id="GO:0016042">
    <property type="term" value="P:lipid catabolic process"/>
    <property type="evidence" value="ECO:0007669"/>
    <property type="project" value="UniProtKB-KW"/>
</dbReference>
<dbReference type="PANTHER" id="PTHR10272">
    <property type="entry name" value="PLATELET-ACTIVATING FACTOR ACETYLHYDROLASE"/>
    <property type="match status" value="1"/>
</dbReference>
<dbReference type="EC" id="3.1.1.47" evidence="1"/>
<dbReference type="PANTHER" id="PTHR10272:SF14">
    <property type="entry name" value="PAF ACETYLHYDROLASE FAMILY PROTEIN"/>
    <property type="match status" value="1"/>
</dbReference>
<gene>
    <name evidence="5" type="ORF">GSTUAT00004600001</name>
</gene>
<keyword evidence="3" id="KW-0442">Lipid degradation</keyword>
<dbReference type="InterPro" id="IPR029058">
    <property type="entry name" value="AB_hydrolase_fold"/>
</dbReference>
<dbReference type="Gene3D" id="3.40.50.1820">
    <property type="entry name" value="alpha/beta hydrolase"/>
    <property type="match status" value="1"/>
</dbReference>
<sequence>MILEPLVNLLYVTLSYFHQITLVTLPATTGPNKVGAYDFLITDTTRNDIFAPTHESRRILMTLYYPTTSTFADFPHPEYMAPAVGAYYESSHDLPNGMIKSITTNSYYGSPLRSRNVKLILLSTGLGMSRYVYATLAEDLASHGYMVASLDATYDSPVVEFPDGKVAVANLPENITMEEATKYYHERVKDAVFAVKSLSTASLTSVIPGVGAEGLKVEGVGMFGHSLGGEATAGAMAAEDSILGGVNLDGTLSGSVITNGLGRPFILFGSELHNRTSDETWKGFWDSPSKGWKRELSLRGAAHLTFSDYAPLIEVLGIKAMFPEEDFEGFVGTIGGLRAMAIQRVYLRAFFDKVLANCKGKLFDGSDPNYPEISFI</sequence>
<organism evidence="5 6">
    <name type="scientific">Tuber aestivum</name>
    <name type="common">summer truffle</name>
    <dbReference type="NCBI Taxonomy" id="59557"/>
    <lineage>
        <taxon>Eukaryota</taxon>
        <taxon>Fungi</taxon>
        <taxon>Dikarya</taxon>
        <taxon>Ascomycota</taxon>
        <taxon>Pezizomycotina</taxon>
        <taxon>Pezizomycetes</taxon>
        <taxon>Pezizales</taxon>
        <taxon>Tuberaceae</taxon>
        <taxon>Tuber</taxon>
    </lineage>
</organism>
<dbReference type="AlphaFoldDB" id="A0A292PXU7"/>
<dbReference type="Pfam" id="PF03403">
    <property type="entry name" value="PAF-AH_p_II"/>
    <property type="match status" value="1"/>
</dbReference>
<evidence type="ECO:0000256" key="1">
    <source>
        <dbReference type="ARBA" id="ARBA00013201"/>
    </source>
</evidence>
<dbReference type="SUPFAM" id="SSF53474">
    <property type="entry name" value="alpha/beta-Hydrolases"/>
    <property type="match status" value="1"/>
</dbReference>
<accession>A0A292PXU7</accession>
<evidence type="ECO:0000313" key="5">
    <source>
        <dbReference type="EMBL" id="CUS11323.1"/>
    </source>
</evidence>